<dbReference type="SUPFAM" id="SSF81338">
    <property type="entry name" value="Aquaporin-like"/>
    <property type="match status" value="1"/>
</dbReference>
<dbReference type="Proteomes" id="UP001386955">
    <property type="component" value="Unassembled WGS sequence"/>
</dbReference>
<name>A0AAN9S938_PSOTE</name>
<comment type="subcellular location">
    <subcellularLocation>
        <location evidence="1">Membrane</location>
        <topology evidence="1">Multi-pass membrane protein</topology>
    </subcellularLocation>
</comment>
<protein>
    <submittedName>
        <fullName evidence="7">Uncharacterized protein</fullName>
    </submittedName>
</protein>
<evidence type="ECO:0000256" key="5">
    <source>
        <dbReference type="RuleBase" id="RU000477"/>
    </source>
</evidence>
<dbReference type="EMBL" id="JAYMYS010000005">
    <property type="protein sequence ID" value="KAK7391918.1"/>
    <property type="molecule type" value="Genomic_DNA"/>
</dbReference>
<dbReference type="PRINTS" id="PR00783">
    <property type="entry name" value="MINTRINSICP"/>
</dbReference>
<comment type="caution">
    <text evidence="7">The sequence shown here is derived from an EMBL/GenBank/DDBJ whole genome shotgun (WGS) entry which is preliminary data.</text>
</comment>
<feature type="transmembrane region" description="Helical" evidence="6">
    <location>
        <begin position="126"/>
        <end position="147"/>
    </location>
</feature>
<keyword evidence="5" id="KW-0813">Transport</keyword>
<reference evidence="7 8" key="1">
    <citation type="submission" date="2024-01" db="EMBL/GenBank/DDBJ databases">
        <title>The genomes of 5 underutilized Papilionoideae crops provide insights into root nodulation and disease resistanc.</title>
        <authorList>
            <person name="Jiang F."/>
        </authorList>
    </citation>
    <scope>NUCLEOTIDE SEQUENCE [LARGE SCALE GENOMIC DNA]</scope>
    <source>
        <strain evidence="7">DUOXIRENSHENG_FW03</strain>
        <tissue evidence="7">Leaves</tissue>
    </source>
</reference>
<accession>A0AAN9S938</accession>
<evidence type="ECO:0000256" key="1">
    <source>
        <dbReference type="ARBA" id="ARBA00004141"/>
    </source>
</evidence>
<keyword evidence="2 5" id="KW-0812">Transmembrane</keyword>
<evidence type="ECO:0000313" key="8">
    <source>
        <dbReference type="Proteomes" id="UP001386955"/>
    </source>
</evidence>
<evidence type="ECO:0000313" key="7">
    <source>
        <dbReference type="EMBL" id="KAK7391918.1"/>
    </source>
</evidence>
<keyword evidence="3 6" id="KW-1133">Transmembrane helix</keyword>
<evidence type="ECO:0000256" key="2">
    <source>
        <dbReference type="ARBA" id="ARBA00022692"/>
    </source>
</evidence>
<dbReference type="GO" id="GO:0015267">
    <property type="term" value="F:channel activity"/>
    <property type="evidence" value="ECO:0007669"/>
    <property type="project" value="InterPro"/>
</dbReference>
<keyword evidence="4 6" id="KW-0472">Membrane</keyword>
<organism evidence="7 8">
    <name type="scientific">Psophocarpus tetragonolobus</name>
    <name type="common">Winged bean</name>
    <name type="synonym">Dolichos tetragonolobus</name>
    <dbReference type="NCBI Taxonomy" id="3891"/>
    <lineage>
        <taxon>Eukaryota</taxon>
        <taxon>Viridiplantae</taxon>
        <taxon>Streptophyta</taxon>
        <taxon>Embryophyta</taxon>
        <taxon>Tracheophyta</taxon>
        <taxon>Spermatophyta</taxon>
        <taxon>Magnoliopsida</taxon>
        <taxon>eudicotyledons</taxon>
        <taxon>Gunneridae</taxon>
        <taxon>Pentapetalae</taxon>
        <taxon>rosids</taxon>
        <taxon>fabids</taxon>
        <taxon>Fabales</taxon>
        <taxon>Fabaceae</taxon>
        <taxon>Papilionoideae</taxon>
        <taxon>50 kb inversion clade</taxon>
        <taxon>NPAAA clade</taxon>
        <taxon>indigoferoid/millettioid clade</taxon>
        <taxon>Phaseoleae</taxon>
        <taxon>Psophocarpus</taxon>
    </lineage>
</organism>
<gene>
    <name evidence="7" type="ORF">VNO78_20342</name>
</gene>
<feature type="transmembrane region" description="Helical" evidence="6">
    <location>
        <begin position="96"/>
        <end position="114"/>
    </location>
</feature>
<keyword evidence="8" id="KW-1185">Reference proteome</keyword>
<dbReference type="InterPro" id="IPR000425">
    <property type="entry name" value="MIP"/>
</dbReference>
<dbReference type="Pfam" id="PF00230">
    <property type="entry name" value="MIP"/>
    <property type="match status" value="1"/>
</dbReference>
<dbReference type="InterPro" id="IPR023271">
    <property type="entry name" value="Aquaporin-like"/>
</dbReference>
<dbReference type="InterPro" id="IPR034294">
    <property type="entry name" value="Aquaporin_transptr"/>
</dbReference>
<comment type="similarity">
    <text evidence="5">Belongs to the MIP/aquaporin (TC 1.A.8) family.</text>
</comment>
<dbReference type="PANTHER" id="PTHR45687">
    <property type="entry name" value="AQUAPORIN OR AQUAGLYCEROPORIN RELATED"/>
    <property type="match status" value="1"/>
</dbReference>
<proteinExistence type="inferred from homology"/>
<evidence type="ECO:0000256" key="4">
    <source>
        <dbReference type="ARBA" id="ARBA00023136"/>
    </source>
</evidence>
<evidence type="ECO:0000256" key="6">
    <source>
        <dbReference type="SAM" id="Phobius"/>
    </source>
</evidence>
<dbReference type="GO" id="GO:0016020">
    <property type="term" value="C:membrane"/>
    <property type="evidence" value="ECO:0007669"/>
    <property type="project" value="UniProtKB-SubCell"/>
</dbReference>
<evidence type="ECO:0000256" key="3">
    <source>
        <dbReference type="ARBA" id="ARBA00022989"/>
    </source>
</evidence>
<dbReference type="AlphaFoldDB" id="A0AAN9S938"/>
<sequence length="170" mass="18653">MLSGDLSRSPHMLPLPPPLLSIAPNPTTPFFNAPLFDEGFVLVEHGSSGMIAMATMTHSRQLGSVDLAKGFKKSYYNRYRGGVNLVSDGYNKGTTLGDEIIVTFIIVYIVFSATNPKKSARDSHDPVLTLLLIGFAIFMVHLARVPVINTNINLTRSFGQTIIFNNDIVR</sequence>
<dbReference type="Gene3D" id="1.20.1080.10">
    <property type="entry name" value="Glycerol uptake facilitator protein"/>
    <property type="match status" value="1"/>
</dbReference>